<keyword evidence="2" id="KW-1185">Reference proteome</keyword>
<evidence type="ECO:0008006" key="3">
    <source>
        <dbReference type="Google" id="ProtNLM"/>
    </source>
</evidence>
<proteinExistence type="predicted"/>
<accession>A0ABU2JBB5</accession>
<gene>
    <name evidence="1" type="ORF">RM423_12845</name>
</gene>
<dbReference type="RefSeq" id="WP_311423429.1">
    <property type="nucleotide sequence ID" value="NZ_JAVREH010000016.1"/>
</dbReference>
<sequence length="266" mass="29043">MHDASSTSPRRKPRAEATINVQLNFALSALRAWAAAGMTSLREVSREDVLMVLPADGNARAGCGQGLKSIFGVLKGRKTIFVNPIGRLVTGQYQEREPVPQDSAVLREALQSIDPARAAIVALIVYHGVSIGAVRRLLLTDIQDRLLHQDEREIPLAPPVRTRVAAYLDERAITWPATANPHLFINSRSASRDTAVGLRWVQLKIGTDLTASAVRADRILHEAHATRGDTRRLTDLFGLSIKAASRYTNTVDHPGFGELGSVPPER</sequence>
<dbReference type="SUPFAM" id="SSF56349">
    <property type="entry name" value="DNA breaking-rejoining enzymes"/>
    <property type="match status" value="1"/>
</dbReference>
<comment type="caution">
    <text evidence="1">The sequence shown here is derived from an EMBL/GenBank/DDBJ whole genome shotgun (WGS) entry which is preliminary data.</text>
</comment>
<dbReference type="EMBL" id="JAVREH010000016">
    <property type="protein sequence ID" value="MDT0262278.1"/>
    <property type="molecule type" value="Genomic_DNA"/>
</dbReference>
<evidence type="ECO:0000313" key="1">
    <source>
        <dbReference type="EMBL" id="MDT0262278.1"/>
    </source>
</evidence>
<protein>
    <recommendedName>
        <fullName evidence="3">Tyr recombinase domain-containing protein</fullName>
    </recommendedName>
</protein>
<name>A0ABU2JBB5_9ACTN</name>
<organism evidence="1 2">
    <name type="scientific">Jatrophihabitans lederbergiae</name>
    <dbReference type="NCBI Taxonomy" id="3075547"/>
    <lineage>
        <taxon>Bacteria</taxon>
        <taxon>Bacillati</taxon>
        <taxon>Actinomycetota</taxon>
        <taxon>Actinomycetes</taxon>
        <taxon>Jatrophihabitantales</taxon>
        <taxon>Jatrophihabitantaceae</taxon>
        <taxon>Jatrophihabitans</taxon>
    </lineage>
</organism>
<dbReference type="InterPro" id="IPR011010">
    <property type="entry name" value="DNA_brk_join_enz"/>
</dbReference>
<evidence type="ECO:0000313" key="2">
    <source>
        <dbReference type="Proteomes" id="UP001183176"/>
    </source>
</evidence>
<reference evidence="2" key="1">
    <citation type="submission" date="2023-07" db="EMBL/GenBank/DDBJ databases">
        <title>30 novel species of actinomycetes from the DSMZ collection.</title>
        <authorList>
            <person name="Nouioui I."/>
        </authorList>
    </citation>
    <scope>NUCLEOTIDE SEQUENCE [LARGE SCALE GENOMIC DNA]</scope>
    <source>
        <strain evidence="2">DSM 44399</strain>
    </source>
</reference>
<dbReference type="Proteomes" id="UP001183176">
    <property type="component" value="Unassembled WGS sequence"/>
</dbReference>